<dbReference type="OrthoDB" id="9779903at2"/>
<keyword evidence="2 4" id="KW-0464">Manganese</keyword>
<keyword evidence="3 4" id="KW-0119">Carbohydrate metabolism</keyword>
<dbReference type="InterPro" id="IPR029052">
    <property type="entry name" value="Metallo-depent_PP-like"/>
</dbReference>
<dbReference type="InterPro" id="IPR009164">
    <property type="entry name" value="FBPtase_class3"/>
</dbReference>
<dbReference type="RefSeq" id="WP_056954780.1">
    <property type="nucleotide sequence ID" value="NZ_AZDY01000042.1"/>
</dbReference>
<dbReference type="GO" id="GO:0006094">
    <property type="term" value="P:gluconeogenesis"/>
    <property type="evidence" value="ECO:0007669"/>
    <property type="project" value="UniProtKB-UniRule"/>
</dbReference>
<dbReference type="EMBL" id="AZDY01000042">
    <property type="protein sequence ID" value="KRK81457.1"/>
    <property type="molecule type" value="Genomic_DNA"/>
</dbReference>
<comment type="similarity">
    <text evidence="4">Belongs to the FBPase class 3 family.</text>
</comment>
<evidence type="ECO:0000313" key="5">
    <source>
        <dbReference type="EMBL" id="KRK81457.1"/>
    </source>
</evidence>
<gene>
    <name evidence="4" type="primary">fbp</name>
    <name evidence="5" type="ORF">FC78_GL000507</name>
</gene>
<comment type="cofactor">
    <cofactor evidence="4">
        <name>Mn(2+)</name>
        <dbReference type="ChEBI" id="CHEBI:29035"/>
    </cofactor>
</comment>
<dbReference type="GO" id="GO:0042132">
    <property type="term" value="F:fructose 1,6-bisphosphate 1-phosphatase activity"/>
    <property type="evidence" value="ECO:0007669"/>
    <property type="project" value="UniProtKB-UniRule"/>
</dbReference>
<protein>
    <recommendedName>
        <fullName evidence="4">Fructose-1,6-bisphosphatase class 3</fullName>
        <shortName evidence="4">FBPase class 3</shortName>
        <ecNumber evidence="4">3.1.3.11</ecNumber>
    </recommendedName>
    <alternativeName>
        <fullName evidence="4">D-fructose-1,6-bisphosphate 1-phosphohydrolase class 3</fullName>
    </alternativeName>
</protein>
<evidence type="ECO:0000256" key="3">
    <source>
        <dbReference type="ARBA" id="ARBA00023277"/>
    </source>
</evidence>
<dbReference type="EC" id="3.1.3.11" evidence="4"/>
<sequence>MKNKFTNVIENKNEIKSEIINLSATLNLPKGTEAFISDVHGGYDRFSHIMRSGAGNISKKVSEVFSGKLMPVNQMKLSCLIYYPSEVLKETKSKITDADELEQWYMDSFNNLIEMLRYVANKYPKSLVQKAIQPDFWNITENLLMIDTNFKDKRLYYQGLLSSIERLNMADDFIIAISHAIQRLAIERIHIVGDIYDRGSRPDLVIDYLINHWQNFDIQWGNHDILWMGSMAGSKLCMLNLIRICARYDNLRLLNDAYDIDMTSMIKLARHSYRPLSNFDPKVDLTEISEEDRITDNCVQQAAAIMQFKLEGQAIKRRPEFEMDDRLFLDKLSQDKKSVKIDDKDYPIENGCFQLVNPGNPYQISHPEQVVLIDLINQFIHSTKLNEHMWFMYDHGSMYLKHNGNLLLHGCVPADEQGNFVKWKIDGRNYLGKDLSDYFQVIMRDAMRHPTTGDCFNSDVLWYLWCGKDSPLFGKDKMTTFERYFIDDKELQKETLNPFYKLRKKEWFADRVKDEFGVGEEGHIIVGHTPDIDEENLPIMSKGKVIQVNGGRPKMEHNGGFTLLYDSYGMQLLQLKPFISLSTSLKDLNDVILKRKIVENSVERKVVMDTDRGDKIKQQIADLSAELND</sequence>
<dbReference type="UniPathway" id="UPA00138"/>
<comment type="caution">
    <text evidence="5">The sequence shown here is derived from an EMBL/GenBank/DDBJ whole genome shotgun (WGS) entry which is preliminary data.</text>
</comment>
<keyword evidence="6" id="KW-1185">Reference proteome</keyword>
<evidence type="ECO:0000256" key="4">
    <source>
        <dbReference type="HAMAP-Rule" id="MF_01854"/>
    </source>
</evidence>
<evidence type="ECO:0000313" key="6">
    <source>
        <dbReference type="Proteomes" id="UP000051515"/>
    </source>
</evidence>
<dbReference type="STRING" id="1423788.FC78_GL000507"/>
<accession>A0A0R1KLF2</accession>
<dbReference type="HAMAP" id="MF_01854">
    <property type="entry name" value="FBPase_class3"/>
    <property type="match status" value="1"/>
</dbReference>
<dbReference type="PATRIC" id="fig|1423788.3.peg.521"/>
<organism evidence="5 6">
    <name type="scientific">Companilactobacillus bobalius DSM 19674</name>
    <dbReference type="NCBI Taxonomy" id="1423788"/>
    <lineage>
        <taxon>Bacteria</taxon>
        <taxon>Bacillati</taxon>
        <taxon>Bacillota</taxon>
        <taxon>Bacilli</taxon>
        <taxon>Lactobacillales</taxon>
        <taxon>Lactobacillaceae</taxon>
        <taxon>Companilactobacillus</taxon>
        <taxon>Companilactobacillus bobalius</taxon>
    </lineage>
</organism>
<proteinExistence type="inferred from homology"/>
<name>A0A0R1KLF2_9LACO</name>
<comment type="pathway">
    <text evidence="4">Carbohydrate biosynthesis; gluconeogenesis.</text>
</comment>
<dbReference type="Proteomes" id="UP000051515">
    <property type="component" value="Unassembled WGS sequence"/>
</dbReference>
<dbReference type="SUPFAM" id="SSF56300">
    <property type="entry name" value="Metallo-dependent phosphatases"/>
    <property type="match status" value="1"/>
</dbReference>
<comment type="catalytic activity">
    <reaction evidence="4">
        <text>beta-D-fructose 1,6-bisphosphate + H2O = beta-D-fructose 6-phosphate + phosphate</text>
        <dbReference type="Rhea" id="RHEA:11064"/>
        <dbReference type="ChEBI" id="CHEBI:15377"/>
        <dbReference type="ChEBI" id="CHEBI:32966"/>
        <dbReference type="ChEBI" id="CHEBI:43474"/>
        <dbReference type="ChEBI" id="CHEBI:57634"/>
        <dbReference type="EC" id="3.1.3.11"/>
    </reaction>
</comment>
<keyword evidence="1 4" id="KW-0378">Hydrolase</keyword>
<evidence type="ECO:0000256" key="1">
    <source>
        <dbReference type="ARBA" id="ARBA00022801"/>
    </source>
</evidence>
<dbReference type="Pfam" id="PF06874">
    <property type="entry name" value="FBPase_2"/>
    <property type="match status" value="1"/>
</dbReference>
<evidence type="ECO:0000256" key="2">
    <source>
        <dbReference type="ARBA" id="ARBA00023211"/>
    </source>
</evidence>
<dbReference type="AlphaFoldDB" id="A0A0R1KLF2"/>
<reference evidence="5 6" key="1">
    <citation type="journal article" date="2015" name="Genome Announc.">
        <title>Expanding the biotechnology potential of lactobacilli through comparative genomics of 213 strains and associated genera.</title>
        <authorList>
            <person name="Sun Z."/>
            <person name="Harris H.M."/>
            <person name="McCann A."/>
            <person name="Guo C."/>
            <person name="Argimon S."/>
            <person name="Zhang W."/>
            <person name="Yang X."/>
            <person name="Jeffery I.B."/>
            <person name="Cooney J.C."/>
            <person name="Kagawa T.F."/>
            <person name="Liu W."/>
            <person name="Song Y."/>
            <person name="Salvetti E."/>
            <person name="Wrobel A."/>
            <person name="Rasinkangas P."/>
            <person name="Parkhill J."/>
            <person name="Rea M.C."/>
            <person name="O'Sullivan O."/>
            <person name="Ritari J."/>
            <person name="Douillard F.P."/>
            <person name="Paul Ross R."/>
            <person name="Yang R."/>
            <person name="Briner A.E."/>
            <person name="Felis G.E."/>
            <person name="de Vos W.M."/>
            <person name="Barrangou R."/>
            <person name="Klaenhammer T.R."/>
            <person name="Caufield P.W."/>
            <person name="Cui Y."/>
            <person name="Zhang H."/>
            <person name="O'Toole P.W."/>
        </authorList>
    </citation>
    <scope>NUCLEOTIDE SEQUENCE [LARGE SCALE GENOMIC DNA]</scope>
    <source>
        <strain evidence="5 6">DSM 19674</strain>
    </source>
</reference>